<evidence type="ECO:0000313" key="2">
    <source>
        <dbReference type="EMBL" id="WAS96662.1"/>
    </source>
</evidence>
<name>A0ABY7HC25_9BACT</name>
<evidence type="ECO:0008006" key="4">
    <source>
        <dbReference type="Google" id="ProtNLM"/>
    </source>
</evidence>
<feature type="region of interest" description="Disordered" evidence="1">
    <location>
        <begin position="21"/>
        <end position="47"/>
    </location>
</feature>
<evidence type="ECO:0000256" key="1">
    <source>
        <dbReference type="SAM" id="MobiDB-lite"/>
    </source>
</evidence>
<dbReference type="EMBL" id="CP114040">
    <property type="protein sequence ID" value="WAS96662.1"/>
    <property type="molecule type" value="Genomic_DNA"/>
</dbReference>
<dbReference type="Proteomes" id="UP001164459">
    <property type="component" value="Chromosome"/>
</dbReference>
<organism evidence="2 3">
    <name type="scientific">Nannocystis punicea</name>
    <dbReference type="NCBI Taxonomy" id="2995304"/>
    <lineage>
        <taxon>Bacteria</taxon>
        <taxon>Pseudomonadati</taxon>
        <taxon>Myxococcota</taxon>
        <taxon>Polyangia</taxon>
        <taxon>Nannocystales</taxon>
        <taxon>Nannocystaceae</taxon>
        <taxon>Nannocystis</taxon>
    </lineage>
</organism>
<reference evidence="2" key="1">
    <citation type="submission" date="2022-11" db="EMBL/GenBank/DDBJ databases">
        <title>Minimal conservation of predation-associated metabolite biosynthetic gene clusters underscores biosynthetic potential of Myxococcota including descriptions for ten novel species: Archangium lansinium sp. nov., Myxococcus landrumus sp. nov., Nannocystis bai.</title>
        <authorList>
            <person name="Ahearne A."/>
            <person name="Stevens C."/>
            <person name="Dowd S."/>
        </authorList>
    </citation>
    <scope>NUCLEOTIDE SEQUENCE</scope>
    <source>
        <strain evidence="2">Fl3</strain>
    </source>
</reference>
<sequence length="204" mass="21601">MTLWRLCSLLTASAMVGCTPTPRSVAPPPPTAPAHGDGAAPGKCGTRPYALHNPRDTHQDIARRTSGAIACATPCEPRPAFATGSLGRNEHGGYGFLEVAVEACQFAGMDVDISACHAVCEGQDLLGRLRVETRPRGPAAHTTLCRKFEALRGPPNIGSCDCLQDDIVWLPTPELAGVELNFMGTYTLDCGFPEANYTPTRLPG</sequence>
<feature type="compositionally biased region" description="Low complexity" evidence="1">
    <location>
        <begin position="33"/>
        <end position="42"/>
    </location>
</feature>
<keyword evidence="3" id="KW-1185">Reference proteome</keyword>
<gene>
    <name evidence="2" type="ORF">O0S08_10965</name>
</gene>
<protein>
    <recommendedName>
        <fullName evidence="4">Lipoprotein</fullName>
    </recommendedName>
</protein>
<dbReference type="RefSeq" id="WP_269039026.1">
    <property type="nucleotide sequence ID" value="NZ_CP114040.1"/>
</dbReference>
<proteinExistence type="predicted"/>
<evidence type="ECO:0000313" key="3">
    <source>
        <dbReference type="Proteomes" id="UP001164459"/>
    </source>
</evidence>
<accession>A0ABY7HC25</accession>
<dbReference type="PROSITE" id="PS51257">
    <property type="entry name" value="PROKAR_LIPOPROTEIN"/>
    <property type="match status" value="1"/>
</dbReference>